<dbReference type="RefSeq" id="WP_220160721.1">
    <property type="nucleotide sequence ID" value="NZ_CP080507.1"/>
</dbReference>
<name>A0A8F9TT83_9BACT</name>
<reference evidence="1" key="1">
    <citation type="submission" date="2021-08" db="EMBL/GenBank/DDBJ databases">
        <title>Genome of a novel bacterium of the phylum Verrucomicrobia, Oleiharenicola sp. KSB-15.</title>
        <authorList>
            <person name="Chung J.-H."/>
            <person name="Ahn J.-H."/>
            <person name="Yoon Y."/>
            <person name="Kim D.-Y."/>
            <person name="An S.-H."/>
            <person name="Park I."/>
            <person name="Yeon J."/>
        </authorList>
    </citation>
    <scope>NUCLEOTIDE SEQUENCE</scope>
    <source>
        <strain evidence="1">KSB-15</strain>
    </source>
</reference>
<dbReference type="Gene3D" id="2.180.10.10">
    <property type="entry name" value="RHS repeat-associated core"/>
    <property type="match status" value="1"/>
</dbReference>
<proteinExistence type="predicted"/>
<keyword evidence="2" id="KW-1185">Reference proteome</keyword>
<dbReference type="Proteomes" id="UP000825051">
    <property type="component" value="Chromosome"/>
</dbReference>
<protein>
    <recommendedName>
        <fullName evidence="3">RHS repeat-associated core domain-containing protein</fullName>
    </recommendedName>
</protein>
<evidence type="ECO:0008006" key="3">
    <source>
        <dbReference type="Google" id="ProtNLM"/>
    </source>
</evidence>
<organism evidence="1 2">
    <name type="scientific">Horticoccus luteus</name>
    <dbReference type="NCBI Taxonomy" id="2862869"/>
    <lineage>
        <taxon>Bacteria</taxon>
        <taxon>Pseudomonadati</taxon>
        <taxon>Verrucomicrobiota</taxon>
        <taxon>Opitutia</taxon>
        <taxon>Opitutales</taxon>
        <taxon>Opitutaceae</taxon>
        <taxon>Horticoccus</taxon>
    </lineage>
</organism>
<dbReference type="AlphaFoldDB" id="A0A8F9TT83"/>
<dbReference type="KEGG" id="ole:K0B96_09775"/>
<evidence type="ECO:0000313" key="2">
    <source>
        <dbReference type="Proteomes" id="UP000825051"/>
    </source>
</evidence>
<dbReference type="NCBIfam" id="TIGR03696">
    <property type="entry name" value="Rhs_assc_core"/>
    <property type="match status" value="1"/>
</dbReference>
<dbReference type="EMBL" id="CP080507">
    <property type="protein sequence ID" value="QYM77616.1"/>
    <property type="molecule type" value="Genomic_DNA"/>
</dbReference>
<sequence>MLRVWRRFPFLDLVDPSRARRHLTPGRLPTSAKPAPGFPLPLPATASCSYGARATNPPELAIHMNGRVYDPTLGRFLSADPVVDDREDCQSFNRYSYVNNNPLTFARRIPAPRRHVRIPIERRNNLHNRPNRMAPHFPISRRVRAAREVLFKRSWLPSLPP</sequence>
<evidence type="ECO:0000313" key="1">
    <source>
        <dbReference type="EMBL" id="QYM77616.1"/>
    </source>
</evidence>
<gene>
    <name evidence="1" type="ORF">K0B96_09775</name>
</gene>
<accession>A0A8F9TT83</accession>
<dbReference type="InterPro" id="IPR022385">
    <property type="entry name" value="Rhs_assc_core"/>
</dbReference>